<evidence type="ECO:0000313" key="2">
    <source>
        <dbReference type="EMBL" id="GEL10213.1"/>
    </source>
</evidence>
<dbReference type="InterPro" id="IPR001509">
    <property type="entry name" value="Epimerase_deHydtase"/>
</dbReference>
<accession>A0A1B9DTN8</accession>
<feature type="domain" description="NAD-dependent epimerase/dehydratase" evidence="1">
    <location>
        <begin position="3"/>
        <end position="232"/>
    </location>
</feature>
<gene>
    <name evidence="3" type="ORF">FBGL_04135</name>
    <name evidence="2" type="ORF">FGL01_09520</name>
    <name evidence="4" type="ORF">SAMN05192550_0760</name>
</gene>
<dbReference type="GO" id="GO:0004029">
    <property type="term" value="F:aldehyde dehydrogenase (NAD+) activity"/>
    <property type="evidence" value="ECO:0007669"/>
    <property type="project" value="TreeGrafter"/>
</dbReference>
<evidence type="ECO:0000313" key="6">
    <source>
        <dbReference type="Proteomes" id="UP000182367"/>
    </source>
</evidence>
<dbReference type="EMBL" id="FNEO01000001">
    <property type="protein sequence ID" value="SDI76774.1"/>
    <property type="molecule type" value="Genomic_DNA"/>
</dbReference>
<comment type="caution">
    <text evidence="3">The sequence shown here is derived from an EMBL/GenBank/DDBJ whole genome shotgun (WGS) entry which is preliminary data.</text>
</comment>
<evidence type="ECO:0000259" key="1">
    <source>
        <dbReference type="Pfam" id="PF01370"/>
    </source>
</evidence>
<name>A0A1B9DTN8_9FLAO</name>
<dbReference type="Proteomes" id="UP000321579">
    <property type="component" value="Unassembled WGS sequence"/>
</dbReference>
<dbReference type="PANTHER" id="PTHR48079">
    <property type="entry name" value="PROTEIN YEEZ"/>
    <property type="match status" value="1"/>
</dbReference>
<dbReference type="InterPro" id="IPR036291">
    <property type="entry name" value="NAD(P)-bd_dom_sf"/>
</dbReference>
<dbReference type="SUPFAM" id="SSF51735">
    <property type="entry name" value="NAD(P)-binding Rossmann-fold domains"/>
    <property type="match status" value="1"/>
</dbReference>
<dbReference type="Gene3D" id="3.40.50.720">
    <property type="entry name" value="NAD(P)-binding Rossmann-like Domain"/>
    <property type="match status" value="1"/>
</dbReference>
<dbReference type="AlphaFoldDB" id="A0A1B9DTN8"/>
<evidence type="ECO:0000313" key="5">
    <source>
        <dbReference type="Proteomes" id="UP000093226"/>
    </source>
</evidence>
<dbReference type="Proteomes" id="UP000093226">
    <property type="component" value="Unassembled WGS sequence"/>
</dbReference>
<dbReference type="RefSeq" id="WP_066325566.1">
    <property type="nucleotide sequence ID" value="NZ_BJVF01000001.1"/>
</dbReference>
<dbReference type="EMBL" id="BJVF01000001">
    <property type="protein sequence ID" value="GEL10213.1"/>
    <property type="molecule type" value="Genomic_DNA"/>
</dbReference>
<dbReference type="Proteomes" id="UP000182367">
    <property type="component" value="Unassembled WGS sequence"/>
</dbReference>
<evidence type="ECO:0000313" key="7">
    <source>
        <dbReference type="Proteomes" id="UP000321579"/>
    </source>
</evidence>
<keyword evidence="6" id="KW-1185">Reference proteome</keyword>
<reference evidence="5" key="1">
    <citation type="submission" date="2016-03" db="EMBL/GenBank/DDBJ databases">
        <title>Draft genome sequence of Paenibacillus glacialis DSM 22343.</title>
        <authorList>
            <person name="Shin S.-K."/>
            <person name="Yi H."/>
        </authorList>
    </citation>
    <scope>NUCLEOTIDE SEQUENCE [LARGE SCALE GENOMIC DNA]</scope>
    <source>
        <strain evidence="5">NBRC 105008</strain>
    </source>
</reference>
<proteinExistence type="predicted"/>
<reference evidence="3" key="2">
    <citation type="submission" date="2016-03" db="EMBL/GenBank/DDBJ databases">
        <authorList>
            <person name="Ploux O."/>
        </authorList>
    </citation>
    <scope>NUCLEOTIDE SEQUENCE</scope>
    <source>
        <strain evidence="3">NBRC 105008</strain>
    </source>
</reference>
<dbReference type="EMBL" id="LVEO01000007">
    <property type="protein sequence ID" value="OCB73068.1"/>
    <property type="molecule type" value="Genomic_DNA"/>
</dbReference>
<dbReference type="OrthoDB" id="9803111at2"/>
<evidence type="ECO:0000313" key="3">
    <source>
        <dbReference type="EMBL" id="OCB73068.1"/>
    </source>
</evidence>
<dbReference type="Pfam" id="PF01370">
    <property type="entry name" value="Epimerase"/>
    <property type="match status" value="1"/>
</dbReference>
<protein>
    <submittedName>
        <fullName evidence="4">Dihydroflavonol-4-reductase/farnesol dehydrogenase</fullName>
    </submittedName>
    <submittedName>
        <fullName evidence="2">Epimerase</fullName>
    </submittedName>
</protein>
<sequence length="329" mass="36783">MKILITGATGQIGHKLALTLAERNNEIHILVRNPNSPNIPVHKNIKVFQGDITDAQSISKAIDGCNQVYHTAALVKIFDTDATQFYKTNVEGTYNILEKSLEFGIEKFLFTSSCSVIGPSNGKPLNENDSRITPFSCDYDSTKYEAENLVKKYASKGLHTVIASPSRIYGKSCTETKSISMNTVIQNFLKGKLTFIPKPSHMIANYCFINDVIEGHILALNKGKSGENYILGGENISYKDFFDTVKNISGTNTRIIEIPKILFKILALIQWIQFHTIRKEPFVTSKSIKQIFCNKIFSSEKAISHLGYKITPIKEGLQNTIYSLKKSKS</sequence>
<dbReference type="PANTHER" id="PTHR48079:SF6">
    <property type="entry name" value="NAD(P)-BINDING DOMAIN-CONTAINING PROTEIN-RELATED"/>
    <property type="match status" value="1"/>
</dbReference>
<evidence type="ECO:0000313" key="4">
    <source>
        <dbReference type="EMBL" id="SDI76774.1"/>
    </source>
</evidence>
<reference evidence="4 6" key="3">
    <citation type="submission" date="2016-10" db="EMBL/GenBank/DDBJ databases">
        <authorList>
            <person name="Varghese N."/>
            <person name="Submissions S."/>
        </authorList>
    </citation>
    <scope>NUCLEOTIDE SEQUENCE [LARGE SCALE GENOMIC DNA]</scope>
    <source>
        <strain evidence="4 6">Gm-149</strain>
    </source>
</reference>
<dbReference type="GO" id="GO:0005737">
    <property type="term" value="C:cytoplasm"/>
    <property type="evidence" value="ECO:0007669"/>
    <property type="project" value="TreeGrafter"/>
</dbReference>
<reference evidence="2 7" key="4">
    <citation type="submission" date="2019-07" db="EMBL/GenBank/DDBJ databases">
        <title>Whole genome shotgun sequence of Flavobacterium glycines NBRC 105008.</title>
        <authorList>
            <person name="Hosoyama A."/>
            <person name="Uohara A."/>
            <person name="Ohji S."/>
            <person name="Ichikawa N."/>
        </authorList>
    </citation>
    <scope>NUCLEOTIDE SEQUENCE [LARGE SCALE GENOMIC DNA]</scope>
    <source>
        <strain evidence="2 7">NBRC 105008</strain>
    </source>
</reference>
<organism evidence="3 5">
    <name type="scientific">Flavobacterium glycines</name>
    <dbReference type="NCBI Taxonomy" id="551990"/>
    <lineage>
        <taxon>Bacteria</taxon>
        <taxon>Pseudomonadati</taxon>
        <taxon>Bacteroidota</taxon>
        <taxon>Flavobacteriia</taxon>
        <taxon>Flavobacteriales</taxon>
        <taxon>Flavobacteriaceae</taxon>
        <taxon>Flavobacterium</taxon>
    </lineage>
</organism>
<dbReference type="InterPro" id="IPR051783">
    <property type="entry name" value="NAD(P)-dependent_oxidoreduct"/>
</dbReference>
<dbReference type="STRING" id="551990.SAMN05192550_0760"/>